<name>A0ABS6U994_9PSEU</name>
<dbReference type="Proteomes" id="UP000694300">
    <property type="component" value="Unassembled WGS sequence"/>
</dbReference>
<gene>
    <name evidence="1" type="ORF">I4I82_13635</name>
</gene>
<reference evidence="1 2" key="1">
    <citation type="submission" date="2020-11" db="EMBL/GenBank/DDBJ databases">
        <title>Pseudonocardia abyssalis sp. nov. and Pseudonocardia oceani sp. nov., description and phylogenomic analysis of two novel actinomycetes isolated from the deep Southern Ocean.</title>
        <authorList>
            <person name="Parra J."/>
        </authorList>
    </citation>
    <scope>NUCLEOTIDE SEQUENCE [LARGE SCALE GENOMIC DNA]</scope>
    <source>
        <strain evidence="2">KRD185</strain>
    </source>
</reference>
<evidence type="ECO:0000313" key="1">
    <source>
        <dbReference type="EMBL" id="MBW0128719.1"/>
    </source>
</evidence>
<evidence type="ECO:0000313" key="2">
    <source>
        <dbReference type="Proteomes" id="UP000694300"/>
    </source>
</evidence>
<dbReference type="RefSeq" id="WP_218589985.1">
    <property type="nucleotide sequence ID" value="NZ_JADQDE010000016.1"/>
</dbReference>
<organism evidence="1 2">
    <name type="scientific">Pseudonocardia oceani</name>
    <dbReference type="NCBI Taxonomy" id="2792013"/>
    <lineage>
        <taxon>Bacteria</taxon>
        <taxon>Bacillati</taxon>
        <taxon>Actinomycetota</taxon>
        <taxon>Actinomycetes</taxon>
        <taxon>Pseudonocardiales</taxon>
        <taxon>Pseudonocardiaceae</taxon>
        <taxon>Pseudonocardia</taxon>
    </lineage>
</organism>
<accession>A0ABS6U994</accession>
<dbReference type="PANTHER" id="PTHR34849">
    <property type="entry name" value="SSL5025 PROTEIN"/>
    <property type="match status" value="1"/>
</dbReference>
<proteinExistence type="predicted"/>
<protein>
    <submittedName>
        <fullName evidence="1">DUF433 domain-containing protein</fullName>
    </submittedName>
</protein>
<keyword evidence="2" id="KW-1185">Reference proteome</keyword>
<dbReference type="PANTHER" id="PTHR34849:SF3">
    <property type="entry name" value="SSR2962 PROTEIN"/>
    <property type="match status" value="1"/>
</dbReference>
<dbReference type="InterPro" id="IPR007367">
    <property type="entry name" value="DUF433"/>
</dbReference>
<dbReference type="Pfam" id="PF04255">
    <property type="entry name" value="DUF433"/>
    <property type="match status" value="1"/>
</dbReference>
<comment type="caution">
    <text evidence="1">The sequence shown here is derived from an EMBL/GenBank/DDBJ whole genome shotgun (WGS) entry which is preliminary data.</text>
</comment>
<sequence>MSRLDRITSDPEICHGQPSIRGLRYTVESLLELLSAGMSVDEVLEDYPDLERDDMLAALEFAALTAGRQRVVPLGAA</sequence>
<dbReference type="EMBL" id="JADQDF010000001">
    <property type="protein sequence ID" value="MBW0128719.1"/>
    <property type="molecule type" value="Genomic_DNA"/>
</dbReference>